<protein>
    <recommendedName>
        <fullName evidence="3">Superoxide dismutase</fullName>
    </recommendedName>
</protein>
<comment type="caution">
    <text evidence="1">The sequence shown here is derived from an EMBL/GenBank/DDBJ whole genome shotgun (WGS) entry which is preliminary data.</text>
</comment>
<evidence type="ECO:0008006" key="3">
    <source>
        <dbReference type="Google" id="ProtNLM"/>
    </source>
</evidence>
<sequence length="79" mass="8166">MVQRAAGVIAATHRGDHAGAEELLAAFSGEQAINLGFYLLADLALGLVRADTGQSMDELVRELSLLVAHTAGQPRPAAA</sequence>
<gene>
    <name evidence="1" type="ORF">B5D80_08890</name>
</gene>
<proteinExistence type="predicted"/>
<dbReference type="RefSeq" id="WP_088643319.1">
    <property type="nucleotide sequence ID" value="NZ_MZMV01000011.1"/>
</dbReference>
<dbReference type="EMBL" id="MZMV01000011">
    <property type="protein sequence ID" value="OWV09506.1"/>
    <property type="molecule type" value="Genomic_DNA"/>
</dbReference>
<evidence type="ECO:0000313" key="2">
    <source>
        <dbReference type="Proteomes" id="UP000197174"/>
    </source>
</evidence>
<evidence type="ECO:0000313" key="1">
    <source>
        <dbReference type="EMBL" id="OWV09506.1"/>
    </source>
</evidence>
<dbReference type="Proteomes" id="UP000197174">
    <property type="component" value="Unassembled WGS sequence"/>
</dbReference>
<accession>A0A2D0AX03</accession>
<reference evidence="1 2" key="1">
    <citation type="submission" date="2017-03" db="EMBL/GenBank/DDBJ databases">
        <title>Whole genome sequence of Micromonospora wenchangensis, isolated from mangrove soil.</title>
        <authorList>
            <person name="Yang H."/>
        </authorList>
    </citation>
    <scope>NUCLEOTIDE SEQUENCE [LARGE SCALE GENOMIC DNA]</scope>
    <source>
        <strain evidence="1 2">CCTCC AA 2012002</strain>
    </source>
</reference>
<keyword evidence="2" id="KW-1185">Reference proteome</keyword>
<dbReference type="OrthoDB" id="3298638at2"/>
<name>A0A2D0AX03_9ACTN</name>
<organism evidence="1 2">
    <name type="scientific">Micromonospora wenchangensis</name>
    <dbReference type="NCBI Taxonomy" id="1185415"/>
    <lineage>
        <taxon>Bacteria</taxon>
        <taxon>Bacillati</taxon>
        <taxon>Actinomycetota</taxon>
        <taxon>Actinomycetes</taxon>
        <taxon>Micromonosporales</taxon>
        <taxon>Micromonosporaceae</taxon>
        <taxon>Micromonospora</taxon>
    </lineage>
</organism>
<dbReference type="AlphaFoldDB" id="A0A2D0AX03"/>